<dbReference type="EMBL" id="JH717896">
    <property type="protein sequence ID" value="EWZ52415.1"/>
    <property type="molecule type" value="Genomic_DNA"/>
</dbReference>
<dbReference type="HOGENOM" id="CLU_1992773_0_0_1"/>
<reference evidence="1" key="1">
    <citation type="submission" date="2011-06" db="EMBL/GenBank/DDBJ databases">
        <title>The Genome Sequence of Fusarium oxysporum Fo47.</title>
        <authorList>
            <consortium name="The Broad Institute Genome Sequencing Platform"/>
            <person name="Ma L.-J."/>
            <person name="Gale L.R."/>
            <person name="Schwartz D.C."/>
            <person name="Zhou S."/>
            <person name="Corby-Kistler H."/>
            <person name="Young S.K."/>
            <person name="Zeng Q."/>
            <person name="Gargeya S."/>
            <person name="Fitzgerald M."/>
            <person name="Haas B."/>
            <person name="Abouelleil A."/>
            <person name="Alvarado L."/>
            <person name="Arachchi H.M."/>
            <person name="Berlin A."/>
            <person name="Brown A."/>
            <person name="Chapman S.B."/>
            <person name="Chen Z."/>
            <person name="Dunbar C."/>
            <person name="Freedman E."/>
            <person name="Gearin G."/>
            <person name="Gellesch M."/>
            <person name="Goldberg J."/>
            <person name="Griggs A."/>
            <person name="Gujja S."/>
            <person name="Heiman D."/>
            <person name="Howarth C."/>
            <person name="Larson L."/>
            <person name="Lui A."/>
            <person name="MacDonald P.J.P."/>
            <person name="Mehta T."/>
            <person name="Montmayeur A."/>
            <person name="Murphy C."/>
            <person name="Neiman D."/>
            <person name="Pearson M."/>
            <person name="Priest M."/>
            <person name="Roberts A."/>
            <person name="Saif S."/>
            <person name="Shea T."/>
            <person name="Shenoy N."/>
            <person name="Sisk P."/>
            <person name="Stolte C."/>
            <person name="Sykes S."/>
            <person name="Wortman J."/>
            <person name="Nusbaum C."/>
            <person name="Birren B."/>
        </authorList>
    </citation>
    <scope>NUCLEOTIDE SEQUENCE [LARGE SCALE GENOMIC DNA]</scope>
    <source>
        <strain evidence="1">Fo47</strain>
    </source>
</reference>
<dbReference type="AlphaFoldDB" id="W9LDK6"/>
<dbReference type="Proteomes" id="UP000030766">
    <property type="component" value="Unassembled WGS sequence"/>
</dbReference>
<protein>
    <submittedName>
        <fullName evidence="1">Uncharacterized protein</fullName>
    </submittedName>
</protein>
<reference evidence="1" key="2">
    <citation type="submission" date="2012-06" db="EMBL/GenBank/DDBJ databases">
        <title>Annotation of the Genome Sequence of Fusarium oxysporum Fo47.</title>
        <authorList>
            <consortium name="The Broad Institute Genomics Platform"/>
            <person name="Ma L.-J."/>
            <person name="Corby-Kistler H."/>
            <person name="Broz K."/>
            <person name="Gale L.R."/>
            <person name="Jonkers W."/>
            <person name="O'Donnell K."/>
            <person name="Ploetz R."/>
            <person name="Steinberg C."/>
            <person name="Schwartz D.C."/>
            <person name="VanEtten H."/>
            <person name="Zhou S."/>
            <person name="Young S.K."/>
            <person name="Zeng Q."/>
            <person name="Gargeya S."/>
            <person name="Fitzgerald M."/>
            <person name="Abouelleil A."/>
            <person name="Alvarado L."/>
            <person name="Chapman S.B."/>
            <person name="Gainer-Dewar J."/>
            <person name="Goldberg J."/>
            <person name="Griggs A."/>
            <person name="Gujja S."/>
            <person name="Hansen M."/>
            <person name="Howarth C."/>
            <person name="Imamovic A."/>
            <person name="Ireland A."/>
            <person name="Larimer J."/>
            <person name="McCowan C."/>
            <person name="Murphy C."/>
            <person name="Pearson M."/>
            <person name="Poon T.W."/>
            <person name="Priest M."/>
            <person name="Roberts A."/>
            <person name="Saif S."/>
            <person name="Shea T."/>
            <person name="Sykes S."/>
            <person name="Wortman J."/>
            <person name="Nusbaum C."/>
            <person name="Birren B."/>
        </authorList>
    </citation>
    <scope>NUCLEOTIDE SEQUENCE</scope>
    <source>
        <strain evidence="1">Fo47</strain>
    </source>
</reference>
<gene>
    <name evidence="1" type="ORF">FOZG_02187</name>
</gene>
<evidence type="ECO:0000313" key="1">
    <source>
        <dbReference type="EMBL" id="EWZ52415.1"/>
    </source>
</evidence>
<sequence>MSPASSVLRLTLVSNKFEHEYNSAALTEIKTTHGRAYITFSALAHNSIVVRSARYYLIFLGRSSYGKWEDVWIASRPHELRRLRTKIGVQVPAALIQLCEWSERNLVSTIETTVTAKTRQHDGHS</sequence>
<organism evidence="1">
    <name type="scientific">Fusarium oxysporum Fo47</name>
    <dbReference type="NCBI Taxonomy" id="660027"/>
    <lineage>
        <taxon>Eukaryota</taxon>
        <taxon>Fungi</taxon>
        <taxon>Dikarya</taxon>
        <taxon>Ascomycota</taxon>
        <taxon>Pezizomycotina</taxon>
        <taxon>Sordariomycetes</taxon>
        <taxon>Hypocreomycetidae</taxon>
        <taxon>Hypocreales</taxon>
        <taxon>Nectriaceae</taxon>
        <taxon>Fusarium</taxon>
        <taxon>Fusarium oxysporum species complex</taxon>
    </lineage>
</organism>
<dbReference type="VEuPathDB" id="FungiDB:FOZG_02187"/>
<proteinExistence type="predicted"/>
<accession>W9LDK6</accession>
<name>W9LDK6_FUSOX</name>